<evidence type="ECO:0000313" key="1">
    <source>
        <dbReference type="EMBL" id="MTV82540.1"/>
    </source>
</evidence>
<organism evidence="1 2">
    <name type="scientific">Secundilactobacillus folii</name>
    <dbReference type="NCBI Taxonomy" id="2678357"/>
    <lineage>
        <taxon>Bacteria</taxon>
        <taxon>Bacillati</taxon>
        <taxon>Bacillota</taxon>
        <taxon>Bacilli</taxon>
        <taxon>Lactobacillales</taxon>
        <taxon>Lactobacillaceae</taxon>
        <taxon>Secundilactobacillus</taxon>
    </lineage>
</organism>
<comment type="caution">
    <text evidence="1">The sequence shown here is derived from an EMBL/GenBank/DDBJ whole genome shotgun (WGS) entry which is preliminary data.</text>
</comment>
<dbReference type="Proteomes" id="UP000466388">
    <property type="component" value="Unassembled WGS sequence"/>
</dbReference>
<reference evidence="1 2" key="1">
    <citation type="submission" date="2019-11" db="EMBL/GenBank/DDBJ databases">
        <title>Lactobacillus sp. nov. CRM56-3, isolated from fermented tea leaves.</title>
        <authorList>
            <person name="Phuengjayaem S."/>
            <person name="Tanasupawat S."/>
        </authorList>
    </citation>
    <scope>NUCLEOTIDE SEQUENCE [LARGE SCALE GENOMIC DNA]</scope>
    <source>
        <strain evidence="1 2">CRM56-3</strain>
    </source>
</reference>
<proteinExistence type="predicted"/>
<sequence>MLDIKNSIERLQWNTEHHFLHIQAQHEFMRALAIQFELGYTDFRVIQMTLQMGTSQHSDILKRFTSAYEQIYQYEYAFVAGGLEGFNEQFGNQMTAYEKAEKEMLAVLAEVQALDQADQ</sequence>
<dbReference type="EMBL" id="WNJO01000008">
    <property type="protein sequence ID" value="MTV82540.1"/>
    <property type="molecule type" value="Genomic_DNA"/>
</dbReference>
<gene>
    <name evidence="1" type="ORF">GM612_07755</name>
</gene>
<keyword evidence="2" id="KW-1185">Reference proteome</keyword>
<dbReference type="AlphaFoldDB" id="A0A7X2XWS8"/>
<accession>A0A7X2XWS8</accession>
<name>A0A7X2XWS8_9LACO</name>
<evidence type="ECO:0000313" key="2">
    <source>
        <dbReference type="Proteomes" id="UP000466388"/>
    </source>
</evidence>
<protein>
    <submittedName>
        <fullName evidence="1">Uncharacterized protein</fullName>
    </submittedName>
</protein>
<dbReference type="RefSeq" id="WP_155431813.1">
    <property type="nucleotide sequence ID" value="NZ_WNJO01000008.1"/>
</dbReference>